<proteinExistence type="inferred from homology"/>
<evidence type="ECO:0000313" key="9">
    <source>
        <dbReference type="EMBL" id="KAK0412859.1"/>
    </source>
</evidence>
<feature type="coiled-coil region" evidence="6">
    <location>
        <begin position="259"/>
        <end position="399"/>
    </location>
</feature>
<dbReference type="Gene3D" id="1.20.5.1700">
    <property type="match status" value="1"/>
</dbReference>
<dbReference type="EMBL" id="JAUCMV010000003">
    <property type="protein sequence ID" value="KAK0412859.1"/>
    <property type="molecule type" value="Genomic_DNA"/>
</dbReference>
<gene>
    <name evidence="9" type="ORF">QR680_006451</name>
</gene>
<sequence>MTSIANMSAASDDFVDAREDNMGIVVDRSTTPSNGQNADRWNELNGSGFTGHVDMDSALPMDDEMEGYITKRHVAPAIQSTPIRRIEPRTSTDTLPRPKRQNAANLPAPGVPVVSNGTQNENMNRTVDLTENAIQPTMNAKRNLPTNKHSSSSNNIKSDLLQTLSSLFRSIQISGEPDLDQLERTVQSAIAKAEEQWAAKVSKSTDSASELALYAVLQNIEESEKFMYDATVELASSNKENIGRQARKSVFNPVKQAEDPKLKEELEKAHKERDRLSEEYSTLENNYGDLFRRYEVLRENSQALKENETKLKQEAEVLAEKNAKLSQKLATAHEYTQEILDRANDEIEQLNAARETDNIALRMKVKQYASQMATLEATIQAKNQEIEEIQQICNELLQKAEIGDDEAVAYDY</sequence>
<evidence type="ECO:0000256" key="3">
    <source>
        <dbReference type="ARBA" id="ARBA00022490"/>
    </source>
</evidence>
<comment type="similarity">
    <text evidence="2">Belongs to the TACC family.</text>
</comment>
<evidence type="ECO:0000313" key="10">
    <source>
        <dbReference type="Proteomes" id="UP001175271"/>
    </source>
</evidence>
<feature type="domain" description="Transforming acidic coiled-coil-containing protein C-terminal" evidence="8">
    <location>
        <begin position="255"/>
        <end position="396"/>
    </location>
</feature>
<evidence type="ECO:0000256" key="5">
    <source>
        <dbReference type="ARBA" id="ARBA00023212"/>
    </source>
</evidence>
<evidence type="ECO:0000256" key="1">
    <source>
        <dbReference type="ARBA" id="ARBA00004245"/>
    </source>
</evidence>
<comment type="subcellular location">
    <subcellularLocation>
        <location evidence="1">Cytoplasm</location>
        <location evidence="1">Cytoskeleton</location>
    </subcellularLocation>
</comment>
<accession>A0AA39HX16</accession>
<name>A0AA39HX16_9BILA</name>
<reference evidence="9" key="1">
    <citation type="submission" date="2023-06" db="EMBL/GenBank/DDBJ databases">
        <title>Genomic analysis of the entomopathogenic nematode Steinernema hermaphroditum.</title>
        <authorList>
            <person name="Schwarz E.M."/>
            <person name="Heppert J.K."/>
            <person name="Baniya A."/>
            <person name="Schwartz H.T."/>
            <person name="Tan C.-H."/>
            <person name="Antoshechkin I."/>
            <person name="Sternberg P.W."/>
            <person name="Goodrich-Blair H."/>
            <person name="Dillman A.R."/>
        </authorList>
    </citation>
    <scope>NUCLEOTIDE SEQUENCE</scope>
    <source>
        <strain evidence="9">PS9179</strain>
        <tissue evidence="9">Whole animal</tissue>
    </source>
</reference>
<evidence type="ECO:0000259" key="8">
    <source>
        <dbReference type="Pfam" id="PF05010"/>
    </source>
</evidence>
<protein>
    <recommendedName>
        <fullName evidence="8">Transforming acidic coiled-coil-containing protein C-terminal domain-containing protein</fullName>
    </recommendedName>
</protein>
<keyword evidence="4 6" id="KW-0175">Coiled coil</keyword>
<dbReference type="Proteomes" id="UP001175271">
    <property type="component" value="Unassembled WGS sequence"/>
</dbReference>
<dbReference type="AlphaFoldDB" id="A0AA39HX16"/>
<feature type="region of interest" description="Disordered" evidence="7">
    <location>
        <begin position="88"/>
        <end position="120"/>
    </location>
</feature>
<keyword evidence="10" id="KW-1185">Reference proteome</keyword>
<keyword evidence="3" id="KW-0963">Cytoplasm</keyword>
<comment type="caution">
    <text evidence="9">The sequence shown here is derived from an EMBL/GenBank/DDBJ whole genome shotgun (WGS) entry which is preliminary data.</text>
</comment>
<keyword evidence="5" id="KW-0206">Cytoskeleton</keyword>
<evidence type="ECO:0000256" key="6">
    <source>
        <dbReference type="SAM" id="Coils"/>
    </source>
</evidence>
<dbReference type="Pfam" id="PF05010">
    <property type="entry name" value="TACC_C"/>
    <property type="match status" value="1"/>
</dbReference>
<dbReference type="GO" id="GO:0005856">
    <property type="term" value="C:cytoskeleton"/>
    <property type="evidence" value="ECO:0007669"/>
    <property type="project" value="UniProtKB-SubCell"/>
</dbReference>
<evidence type="ECO:0000256" key="7">
    <source>
        <dbReference type="SAM" id="MobiDB-lite"/>
    </source>
</evidence>
<evidence type="ECO:0000256" key="4">
    <source>
        <dbReference type="ARBA" id="ARBA00023054"/>
    </source>
</evidence>
<evidence type="ECO:0000256" key="2">
    <source>
        <dbReference type="ARBA" id="ARBA00009423"/>
    </source>
</evidence>
<organism evidence="9 10">
    <name type="scientific">Steinernema hermaphroditum</name>
    <dbReference type="NCBI Taxonomy" id="289476"/>
    <lineage>
        <taxon>Eukaryota</taxon>
        <taxon>Metazoa</taxon>
        <taxon>Ecdysozoa</taxon>
        <taxon>Nematoda</taxon>
        <taxon>Chromadorea</taxon>
        <taxon>Rhabditida</taxon>
        <taxon>Tylenchina</taxon>
        <taxon>Panagrolaimomorpha</taxon>
        <taxon>Strongyloidoidea</taxon>
        <taxon>Steinernematidae</taxon>
        <taxon>Steinernema</taxon>
    </lineage>
</organism>
<dbReference type="InterPro" id="IPR007707">
    <property type="entry name" value="TACC_C"/>
</dbReference>